<proteinExistence type="predicted"/>
<dbReference type="PROSITE" id="PS50965">
    <property type="entry name" value="NERD"/>
    <property type="match status" value="1"/>
</dbReference>
<name>A0A323TGD4_9BACI</name>
<dbReference type="OrthoDB" id="2164794at2"/>
<dbReference type="RefSeq" id="WP_110611829.1">
    <property type="nucleotide sequence ID" value="NZ_PDOD01000006.1"/>
</dbReference>
<evidence type="ECO:0000259" key="1">
    <source>
        <dbReference type="PROSITE" id="PS50965"/>
    </source>
</evidence>
<evidence type="ECO:0000313" key="2">
    <source>
        <dbReference type="EMBL" id="PYZ91613.1"/>
    </source>
</evidence>
<evidence type="ECO:0000313" key="3">
    <source>
        <dbReference type="Proteomes" id="UP000248214"/>
    </source>
</evidence>
<accession>A0A323TGD4</accession>
<organism evidence="2 3">
    <name type="scientific">Salipaludibacillus keqinensis</name>
    <dbReference type="NCBI Taxonomy" id="2045207"/>
    <lineage>
        <taxon>Bacteria</taxon>
        <taxon>Bacillati</taxon>
        <taxon>Bacillota</taxon>
        <taxon>Bacilli</taxon>
        <taxon>Bacillales</taxon>
        <taxon>Bacillaceae</taxon>
    </lineage>
</organism>
<reference evidence="2 3" key="1">
    <citation type="submission" date="2017-10" db="EMBL/GenBank/DDBJ databases">
        <title>Bacillus sp. nov., a halophilic bacterium isolated from a Keqin Lake.</title>
        <authorList>
            <person name="Wang H."/>
        </authorList>
    </citation>
    <scope>NUCLEOTIDE SEQUENCE [LARGE SCALE GENOMIC DNA]</scope>
    <source>
        <strain evidence="2 3">KQ-12</strain>
    </source>
</reference>
<dbReference type="Pfam" id="PF08378">
    <property type="entry name" value="NERD"/>
    <property type="match status" value="1"/>
</dbReference>
<dbReference type="AlphaFoldDB" id="A0A323TGD4"/>
<sequence>MLIKPRTISYELNMLRLLKRRMKFSPELAFHYENLEKGYTGETCFDQWLENVTSDVLILHDLLLKVNLSYFQIDTLVIAPASMYLCEVKYLKGNYYIDSQSGKWYAQPKNETKDPVLQLERCETLFKQLLHQLRFFLSNVVPFVIFPHEEFTLLQAPLELPLILPTQIPSLIRKLNNATGKLSNKHYEIANKLSSLHIDRSPFVRLPHYEFQLLRKGIPCPICQRFMISLKNKIACDVCKYTEKSSISLLRSIKEFQFLFSEKSLTTFIIHEWVDGICSKRSIRNVLVKHFDPVGYGKGTSFKNKN</sequence>
<protein>
    <submittedName>
        <fullName evidence="2">Nuclease</fullName>
    </submittedName>
</protein>
<dbReference type="Proteomes" id="UP000248214">
    <property type="component" value="Unassembled WGS sequence"/>
</dbReference>
<comment type="caution">
    <text evidence="2">The sequence shown here is derived from an EMBL/GenBank/DDBJ whole genome shotgun (WGS) entry which is preliminary data.</text>
</comment>
<dbReference type="InterPro" id="IPR011528">
    <property type="entry name" value="NERD"/>
</dbReference>
<keyword evidence="3" id="KW-1185">Reference proteome</keyword>
<feature type="domain" description="NERD" evidence="1">
    <location>
        <begin position="37"/>
        <end position="149"/>
    </location>
</feature>
<dbReference type="EMBL" id="PDOD01000006">
    <property type="protein sequence ID" value="PYZ91613.1"/>
    <property type="molecule type" value="Genomic_DNA"/>
</dbReference>
<gene>
    <name evidence="2" type="ORF">CR194_18440</name>
</gene>